<dbReference type="AlphaFoldDB" id="W2W4L3"/>
<dbReference type="EMBL" id="ANIX01003654">
    <property type="protein sequence ID" value="ETP04938.1"/>
    <property type="molecule type" value="Genomic_DNA"/>
</dbReference>
<accession>W2W4L3</accession>
<organism evidence="1 2">
    <name type="scientific">Phytophthora nicotianae CJ01A1</name>
    <dbReference type="NCBI Taxonomy" id="1317063"/>
    <lineage>
        <taxon>Eukaryota</taxon>
        <taxon>Sar</taxon>
        <taxon>Stramenopiles</taxon>
        <taxon>Oomycota</taxon>
        <taxon>Peronosporomycetes</taxon>
        <taxon>Peronosporales</taxon>
        <taxon>Peronosporaceae</taxon>
        <taxon>Phytophthora</taxon>
    </lineage>
</organism>
<reference evidence="1 2" key="1">
    <citation type="submission" date="2013-11" db="EMBL/GenBank/DDBJ databases">
        <title>The Genome Sequence of Phytophthora parasitica CJ01A1.</title>
        <authorList>
            <consortium name="The Broad Institute Genomics Platform"/>
            <person name="Russ C."/>
            <person name="Tyler B."/>
            <person name="Panabieres F."/>
            <person name="Shan W."/>
            <person name="Tripathy S."/>
            <person name="Grunwald N."/>
            <person name="Machado M."/>
            <person name="Johnson C.S."/>
            <person name="Walker B."/>
            <person name="Young S.K."/>
            <person name="Zeng Q."/>
            <person name="Gargeya S."/>
            <person name="Fitzgerald M."/>
            <person name="Haas B."/>
            <person name="Abouelleil A."/>
            <person name="Allen A.W."/>
            <person name="Alvarado L."/>
            <person name="Arachchi H.M."/>
            <person name="Berlin A.M."/>
            <person name="Chapman S.B."/>
            <person name="Gainer-Dewar J."/>
            <person name="Goldberg J."/>
            <person name="Griggs A."/>
            <person name="Gujja S."/>
            <person name="Hansen M."/>
            <person name="Howarth C."/>
            <person name="Imamovic A."/>
            <person name="Ireland A."/>
            <person name="Larimer J."/>
            <person name="McCowan C."/>
            <person name="Murphy C."/>
            <person name="Pearson M."/>
            <person name="Poon T.W."/>
            <person name="Priest M."/>
            <person name="Roberts A."/>
            <person name="Saif S."/>
            <person name="Shea T."/>
            <person name="Sisk P."/>
            <person name="Sykes S."/>
            <person name="Wortman J."/>
            <person name="Nusbaum C."/>
            <person name="Birren B."/>
        </authorList>
    </citation>
    <scope>NUCLEOTIDE SEQUENCE [LARGE SCALE GENOMIC DNA]</scope>
    <source>
        <strain evidence="1 2">CJ01A1</strain>
    </source>
</reference>
<gene>
    <name evidence="1" type="ORF">F441_18376</name>
</gene>
<dbReference type="Proteomes" id="UP000018958">
    <property type="component" value="Unassembled WGS sequence"/>
</dbReference>
<proteinExistence type="predicted"/>
<evidence type="ECO:0000313" key="1">
    <source>
        <dbReference type="EMBL" id="ETP04938.1"/>
    </source>
</evidence>
<evidence type="ECO:0000313" key="2">
    <source>
        <dbReference type="Proteomes" id="UP000018958"/>
    </source>
</evidence>
<protein>
    <submittedName>
        <fullName evidence="1">Uncharacterized protein</fullName>
    </submittedName>
</protein>
<name>W2W4L3_PHYNI</name>
<sequence length="103" mass="10975">MLSNMTTERLSIARGRSSALHACGWTGIVTAVTKRWKCPGRSFRVALQQGCPVMMVDSVLTVGTAMAVIVEARAALVELDEVDLEVVIEATATELVVVVATQS</sequence>
<comment type="caution">
    <text evidence="1">The sequence shown here is derived from an EMBL/GenBank/DDBJ whole genome shotgun (WGS) entry which is preliminary data.</text>
</comment>